<comment type="caution">
    <text evidence="3">The sequence shown here is derived from an EMBL/GenBank/DDBJ whole genome shotgun (WGS) entry which is preliminary data.</text>
</comment>
<evidence type="ECO:0000259" key="2">
    <source>
        <dbReference type="Pfam" id="PF00857"/>
    </source>
</evidence>
<reference evidence="3 4" key="1">
    <citation type="submission" date="2012-09" db="EMBL/GenBank/DDBJ databases">
        <title>Genome Sequence of alkane-degrading Bacterium Alcanivorax sp. 521-1.</title>
        <authorList>
            <person name="Lai Q."/>
            <person name="Shao Z."/>
        </authorList>
    </citation>
    <scope>NUCLEOTIDE SEQUENCE [LARGE SCALE GENOMIC DNA]</scope>
    <source>
        <strain evidence="3 4">521-1</strain>
    </source>
</reference>
<organism evidence="3 4">
    <name type="scientific">Alloalcanivorax profundimaris</name>
    <dbReference type="NCBI Taxonomy" id="2735259"/>
    <lineage>
        <taxon>Bacteria</taxon>
        <taxon>Pseudomonadati</taxon>
        <taxon>Pseudomonadota</taxon>
        <taxon>Gammaproteobacteria</taxon>
        <taxon>Oceanospirillales</taxon>
        <taxon>Alcanivoracaceae</taxon>
        <taxon>Alloalcanivorax</taxon>
    </lineage>
</organism>
<dbReference type="Pfam" id="PF00857">
    <property type="entry name" value="Isochorismatase"/>
    <property type="match status" value="1"/>
</dbReference>
<dbReference type="InterPro" id="IPR000868">
    <property type="entry name" value="Isochorismatase-like_dom"/>
</dbReference>
<dbReference type="CDD" id="cd00431">
    <property type="entry name" value="cysteine_hydrolases"/>
    <property type="match status" value="1"/>
</dbReference>
<dbReference type="SUPFAM" id="SSF52499">
    <property type="entry name" value="Isochorismatase-like hydrolases"/>
    <property type="match status" value="1"/>
</dbReference>
<dbReference type="GO" id="GO:0016787">
    <property type="term" value="F:hydrolase activity"/>
    <property type="evidence" value="ECO:0007669"/>
    <property type="project" value="UniProtKB-KW"/>
</dbReference>
<gene>
    <name evidence="3" type="ORF">Y5W_00493</name>
</gene>
<evidence type="ECO:0000313" key="3">
    <source>
        <dbReference type="EMBL" id="MBF5055199.1"/>
    </source>
</evidence>
<name>A0ABS0AM40_9GAMM</name>
<sequence>MSGFSSLSASRPYAWPLAGGWDNTDTALLMIDLQRDFLDPEGYFARLGEDTGHGRRVLEPARRLLAAARRAGLRVIHTREGHRPDLSDLNDTKRLRAESAGAAIGSHGPLGRLLVRGEPGWEIIDSVAPEPGEPVVDKCGNGAFYATDLEQLLRRAGIRNLILCGVTTDVCVSSTLREANDRGFDCLVLEDVCGAARPELHDAVFEGLEREGGIFGAFANSGALLATLGAAG</sequence>
<dbReference type="InterPro" id="IPR050272">
    <property type="entry name" value="Isochorismatase-like_hydrls"/>
</dbReference>
<dbReference type="EMBL" id="ARXX01000005">
    <property type="protein sequence ID" value="MBF5055199.1"/>
    <property type="molecule type" value="Genomic_DNA"/>
</dbReference>
<dbReference type="RefSeq" id="WP_194864061.1">
    <property type="nucleotide sequence ID" value="NZ_ARXX01000005.1"/>
</dbReference>
<dbReference type="InterPro" id="IPR036380">
    <property type="entry name" value="Isochorismatase-like_sf"/>
</dbReference>
<protein>
    <submittedName>
        <fullName evidence="3">Isochorismatase hydrolase</fullName>
    </submittedName>
</protein>
<evidence type="ECO:0000256" key="1">
    <source>
        <dbReference type="ARBA" id="ARBA00022801"/>
    </source>
</evidence>
<keyword evidence="1 3" id="KW-0378">Hydrolase</keyword>
<dbReference type="Proteomes" id="UP000662703">
    <property type="component" value="Unassembled WGS sequence"/>
</dbReference>
<keyword evidence="4" id="KW-1185">Reference proteome</keyword>
<proteinExistence type="predicted"/>
<dbReference type="PANTHER" id="PTHR43540">
    <property type="entry name" value="PEROXYUREIDOACRYLATE/UREIDOACRYLATE AMIDOHYDROLASE-RELATED"/>
    <property type="match status" value="1"/>
</dbReference>
<dbReference type="PANTHER" id="PTHR43540:SF9">
    <property type="entry name" value="FAMILY HYDROLASE, PUTATIVE (AFU_ORTHOLOGUE AFUA_2G08700)-RELATED"/>
    <property type="match status" value="1"/>
</dbReference>
<evidence type="ECO:0000313" key="4">
    <source>
        <dbReference type="Proteomes" id="UP000662703"/>
    </source>
</evidence>
<feature type="domain" description="Isochorismatase-like" evidence="2">
    <location>
        <begin position="26"/>
        <end position="213"/>
    </location>
</feature>
<accession>A0ABS0AM40</accession>
<dbReference type="Gene3D" id="3.40.50.850">
    <property type="entry name" value="Isochorismatase-like"/>
    <property type="match status" value="1"/>
</dbReference>